<evidence type="ECO:0008006" key="4">
    <source>
        <dbReference type="Google" id="ProtNLM"/>
    </source>
</evidence>
<dbReference type="KEGG" id="ima:PO878_05795"/>
<feature type="region of interest" description="Disordered" evidence="1">
    <location>
        <begin position="42"/>
        <end position="64"/>
    </location>
</feature>
<reference evidence="2" key="1">
    <citation type="submission" date="2023-01" db="EMBL/GenBank/DDBJ databases">
        <title>The diversity of Class Acidimicrobiia in South China Sea sediment environments and the proposal of Iamia marina sp. nov., a novel species of the genus Iamia.</title>
        <authorList>
            <person name="He Y."/>
            <person name="Tian X."/>
        </authorList>
    </citation>
    <scope>NUCLEOTIDE SEQUENCE</scope>
    <source>
        <strain evidence="2">DSM 19957</strain>
    </source>
</reference>
<evidence type="ECO:0000313" key="3">
    <source>
        <dbReference type="Proteomes" id="UP001216390"/>
    </source>
</evidence>
<sequence>MTTIGFYAHHVGRGHLDRVAAICAHLGDVDCTVASTHPSVADLAGPRTTAHPLPGDEGPGPARDRTAGGRLHHVPLGLDVAGPRVRALVAWVERERPDLVVVDVSTEVLLTVRLMGVPVVAVRLHGDRGDPAHRLAFDVACSVVAPFPAALEQPTTPPALVARTFHAGVVHPPTTPGGTPRGRPPRPEVLVAWGEGSPGPSAAALDAAARATPGWDWAFVGPPAPDGRPSAVDHRGWVTDLPAHVRRADVVVGPCGDGLLAAVAAGGGRLVALPQDRPHDEQRHKAEALRRAGAATVLDGWPAPEIWPGVLEAASAAPPLHAVLGADGAPGLAAHLRRLAIAPTRPDGRQPEEGLVPC</sequence>
<dbReference type="SUPFAM" id="SSF53756">
    <property type="entry name" value="UDP-Glycosyltransferase/glycogen phosphorylase"/>
    <property type="match status" value="1"/>
</dbReference>
<dbReference type="Gene3D" id="3.40.50.2000">
    <property type="entry name" value="Glycogen Phosphorylase B"/>
    <property type="match status" value="1"/>
</dbReference>
<keyword evidence="3" id="KW-1185">Reference proteome</keyword>
<protein>
    <recommendedName>
        <fullName evidence="4">Glycosyltransferase</fullName>
    </recommendedName>
</protein>
<proteinExistence type="predicted"/>
<dbReference type="AlphaFoldDB" id="A0AAE9YBT6"/>
<evidence type="ECO:0000313" key="2">
    <source>
        <dbReference type="EMBL" id="WCO68238.1"/>
    </source>
</evidence>
<organism evidence="2 3">
    <name type="scientific">Iamia majanohamensis</name>
    <dbReference type="NCBI Taxonomy" id="467976"/>
    <lineage>
        <taxon>Bacteria</taxon>
        <taxon>Bacillati</taxon>
        <taxon>Actinomycetota</taxon>
        <taxon>Acidimicrobiia</taxon>
        <taxon>Acidimicrobiales</taxon>
        <taxon>Iamiaceae</taxon>
        <taxon>Iamia</taxon>
    </lineage>
</organism>
<evidence type="ECO:0000256" key="1">
    <source>
        <dbReference type="SAM" id="MobiDB-lite"/>
    </source>
</evidence>
<gene>
    <name evidence="2" type="ORF">PO878_05795</name>
</gene>
<dbReference type="RefSeq" id="WP_272737755.1">
    <property type="nucleotide sequence ID" value="NZ_CP116942.1"/>
</dbReference>
<dbReference type="EMBL" id="CP116942">
    <property type="protein sequence ID" value="WCO68238.1"/>
    <property type="molecule type" value="Genomic_DNA"/>
</dbReference>
<dbReference type="Proteomes" id="UP001216390">
    <property type="component" value="Chromosome"/>
</dbReference>
<name>A0AAE9YBT6_9ACTN</name>
<accession>A0AAE9YBT6</accession>